<dbReference type="AlphaFoldDB" id="A0A067TL52"/>
<reference evidence="2" key="1">
    <citation type="journal article" date="2014" name="Proc. Natl. Acad. Sci. U.S.A.">
        <title>Extensive sampling of basidiomycete genomes demonstrates inadequacy of the white-rot/brown-rot paradigm for wood decay fungi.</title>
        <authorList>
            <person name="Riley R."/>
            <person name="Salamov A.A."/>
            <person name="Brown D.W."/>
            <person name="Nagy L.G."/>
            <person name="Floudas D."/>
            <person name="Held B.W."/>
            <person name="Levasseur A."/>
            <person name="Lombard V."/>
            <person name="Morin E."/>
            <person name="Otillar R."/>
            <person name="Lindquist E.A."/>
            <person name="Sun H."/>
            <person name="LaButti K.M."/>
            <person name="Schmutz J."/>
            <person name="Jabbour D."/>
            <person name="Luo H."/>
            <person name="Baker S.E."/>
            <person name="Pisabarro A.G."/>
            <person name="Walton J.D."/>
            <person name="Blanchette R.A."/>
            <person name="Henrissat B."/>
            <person name="Martin F."/>
            <person name="Cullen D."/>
            <person name="Hibbett D.S."/>
            <person name="Grigoriev I.V."/>
        </authorList>
    </citation>
    <scope>NUCLEOTIDE SEQUENCE [LARGE SCALE GENOMIC DNA]</scope>
    <source>
        <strain evidence="2">CBS 339.88</strain>
    </source>
</reference>
<accession>A0A067TL52</accession>
<dbReference type="STRING" id="685588.A0A067TL52"/>
<evidence type="ECO:0000313" key="2">
    <source>
        <dbReference type="Proteomes" id="UP000027222"/>
    </source>
</evidence>
<sequence length="151" mass="18546">LFTKHFCQHTIFPERRDKSLTAKEIRRAAVFEMYRLCYERGLREVWGYMWACWYSPKMWKLWARSTSTYLSRLHITMGVENFWRQLKHNYLHNVARPRLDHLVWILIYKVTPSYFARTQLLDDTHRLGRSKPLTTYQRAFKKSWLTLIKKD</sequence>
<feature type="non-terminal residue" evidence="1">
    <location>
        <position position="151"/>
    </location>
</feature>
<name>A0A067TL52_GALM3</name>
<dbReference type="HOGENOM" id="CLU_099114_0_0_1"/>
<keyword evidence="2" id="KW-1185">Reference proteome</keyword>
<organism evidence="1 2">
    <name type="scientific">Galerina marginata (strain CBS 339.88)</name>
    <dbReference type="NCBI Taxonomy" id="685588"/>
    <lineage>
        <taxon>Eukaryota</taxon>
        <taxon>Fungi</taxon>
        <taxon>Dikarya</taxon>
        <taxon>Basidiomycota</taxon>
        <taxon>Agaricomycotina</taxon>
        <taxon>Agaricomycetes</taxon>
        <taxon>Agaricomycetidae</taxon>
        <taxon>Agaricales</taxon>
        <taxon>Agaricineae</taxon>
        <taxon>Strophariaceae</taxon>
        <taxon>Galerina</taxon>
    </lineage>
</organism>
<evidence type="ECO:0000313" key="1">
    <source>
        <dbReference type="EMBL" id="KDR79703.1"/>
    </source>
</evidence>
<proteinExistence type="predicted"/>
<feature type="non-terminal residue" evidence="1">
    <location>
        <position position="1"/>
    </location>
</feature>
<dbReference type="EMBL" id="KL142373">
    <property type="protein sequence ID" value="KDR79703.1"/>
    <property type="molecule type" value="Genomic_DNA"/>
</dbReference>
<dbReference type="Proteomes" id="UP000027222">
    <property type="component" value="Unassembled WGS sequence"/>
</dbReference>
<protein>
    <submittedName>
        <fullName evidence="1">Uncharacterized protein</fullName>
    </submittedName>
</protein>
<gene>
    <name evidence="1" type="ORF">GALMADRAFT_25790</name>
</gene>
<dbReference type="OrthoDB" id="3262412at2759"/>